<reference evidence="1 2" key="1">
    <citation type="submission" date="2018-06" db="EMBL/GenBank/DDBJ databases">
        <authorList>
            <person name="Liu Z.-W."/>
        </authorList>
    </citation>
    <scope>NUCLEOTIDE SEQUENCE [LARGE SCALE GENOMIC DNA]</scope>
    <source>
        <strain evidence="1 2">2b14</strain>
    </source>
</reference>
<name>A0A364RIK7_9BACT</name>
<dbReference type="RefSeq" id="WP_112304339.1">
    <property type="nucleotide sequence ID" value="NZ_QMDV01000001.1"/>
</dbReference>
<evidence type="ECO:0000313" key="1">
    <source>
        <dbReference type="EMBL" id="RAU84105.1"/>
    </source>
</evidence>
<keyword evidence="2" id="KW-1185">Reference proteome</keyword>
<dbReference type="Proteomes" id="UP000251692">
    <property type="component" value="Unassembled WGS sequence"/>
</dbReference>
<comment type="caution">
    <text evidence="1">The sequence shown here is derived from an EMBL/GenBank/DDBJ whole genome shotgun (WGS) entry which is preliminary data.</text>
</comment>
<sequence>MPSYSTLQEAIAALREQGFTHTFIIQNKQIFCPDREQTINPEQLTLLERHPIADPQLGQRELYGFRTHDGALALMTNTYAEYEPEVFENIFSRCVHHTTRRA</sequence>
<dbReference type="OrthoDB" id="8418771at2"/>
<dbReference type="EMBL" id="QMDV01000001">
    <property type="protein sequence ID" value="RAU84105.1"/>
    <property type="molecule type" value="Genomic_DNA"/>
</dbReference>
<evidence type="ECO:0008006" key="3">
    <source>
        <dbReference type="Google" id="ProtNLM"/>
    </source>
</evidence>
<organism evidence="1 2">
    <name type="scientific">Pontibacter arcticus</name>
    <dbReference type="NCBI Taxonomy" id="2080288"/>
    <lineage>
        <taxon>Bacteria</taxon>
        <taxon>Pseudomonadati</taxon>
        <taxon>Bacteroidota</taxon>
        <taxon>Cytophagia</taxon>
        <taxon>Cytophagales</taxon>
        <taxon>Hymenobacteraceae</taxon>
        <taxon>Pontibacter</taxon>
    </lineage>
</organism>
<evidence type="ECO:0000313" key="2">
    <source>
        <dbReference type="Proteomes" id="UP000251692"/>
    </source>
</evidence>
<gene>
    <name evidence="1" type="ORF">DP923_03385</name>
</gene>
<accession>A0A364RIK7</accession>
<dbReference type="AlphaFoldDB" id="A0A364RIK7"/>
<protein>
    <recommendedName>
        <fullName evidence="3">Phosphoribosylpyrophosphate synthetase</fullName>
    </recommendedName>
</protein>
<reference evidence="1 2" key="2">
    <citation type="submission" date="2018-07" db="EMBL/GenBank/DDBJ databases">
        <title>Pontibacter sp. 2b14 genomic sequence and assembly.</title>
        <authorList>
            <person name="Du Z.-J."/>
        </authorList>
    </citation>
    <scope>NUCLEOTIDE SEQUENCE [LARGE SCALE GENOMIC DNA]</scope>
    <source>
        <strain evidence="1 2">2b14</strain>
    </source>
</reference>
<proteinExistence type="predicted"/>